<evidence type="ECO:0000313" key="3">
    <source>
        <dbReference type="Proteomes" id="UP000053927"/>
    </source>
</evidence>
<evidence type="ECO:0000313" key="2">
    <source>
        <dbReference type="EMBL" id="EIM79364.1"/>
    </source>
</evidence>
<organism evidence="2 3">
    <name type="scientific">Stereum hirsutum (strain FP-91666)</name>
    <name type="common">White-rot fungus</name>
    <dbReference type="NCBI Taxonomy" id="721885"/>
    <lineage>
        <taxon>Eukaryota</taxon>
        <taxon>Fungi</taxon>
        <taxon>Dikarya</taxon>
        <taxon>Basidiomycota</taxon>
        <taxon>Agaricomycotina</taxon>
        <taxon>Agaricomycetes</taxon>
        <taxon>Russulales</taxon>
        <taxon>Stereaceae</taxon>
        <taxon>Stereum</taxon>
    </lineage>
</organism>
<dbReference type="Gene3D" id="2.60.120.260">
    <property type="entry name" value="Galactose-binding domain-like"/>
    <property type="match status" value="1"/>
</dbReference>
<feature type="chain" id="PRO_5004443608" evidence="1">
    <location>
        <begin position="26"/>
        <end position="687"/>
    </location>
</feature>
<dbReference type="RefSeq" id="XP_007311504.1">
    <property type="nucleotide sequence ID" value="XM_007311442.1"/>
</dbReference>
<evidence type="ECO:0000256" key="1">
    <source>
        <dbReference type="SAM" id="SignalP"/>
    </source>
</evidence>
<feature type="signal peptide" evidence="1">
    <location>
        <begin position="1"/>
        <end position="25"/>
    </location>
</feature>
<gene>
    <name evidence="2" type="ORF">STEHIDRAFT_163721</name>
</gene>
<keyword evidence="3" id="KW-1185">Reference proteome</keyword>
<name>R7RVW9_STEHR</name>
<dbReference type="OrthoDB" id="3268736at2759"/>
<dbReference type="AlphaFoldDB" id="R7RVW9"/>
<sequence>MVAGRPFQRALTFLFMTFLFLDALCVPMNVTIDDQAGDEVTGLKPIYSPAEEWQEFNCTEFNVADDPCSALDGTWHNATAGSLFEEPPSFTIQFHGTAIWISNIIKVGTFASLSFTLDDKDITLVAQGLDAIGTGDSDFQYNQTVFTKEGLKQGFHTVVGTVLFSDGPVLFDYAVYIFRTSTTQLHNRLLELFETVDHTARTAVSIHHTHVTLSPSDKSNHAKDLNSHKFNIISSSLLHFDHIGPTDFTIDCLLVDCAITYIIADIGFTFLRTISNNTLICFIARTTDMTEILDRGSGPSASPAVLSPPSLDLPSVLDIHAGTRTLTTGAAASPRSSISGIMSSLRREEALQDIADRLGLDMKSAGRRKVVVRRPSFTRFFRIGRLYLISTSVADVVILRRALYHPTALRSPSPIFANKPRRLPPFFRPTMPSESAWRKIIETNPKRVVEFYQVGPNRNRWGYTGLDITMSMLAMKEVAWEGGSSWKALVDYGIAEQLCLAAINLEMKFPENLDTTEQQRLAARETMESSYHIPVEILYMGAHHLESPLSSRDQKFILCIKRYWTALTDQMWRDPQRSLLPGPTHVFERAVFAWLLAELMRKEPSFLSIIDSCDDKTVPLISRFWMHTTHAHDAGGAADCFSLAFDPDPRKDNMVYNYRQSHPVPPHVIPAFLQGSNYVQPVAFSSH</sequence>
<protein>
    <submittedName>
        <fullName evidence="2">Uncharacterized protein</fullName>
    </submittedName>
</protein>
<dbReference type="EMBL" id="JH687405">
    <property type="protein sequence ID" value="EIM79364.1"/>
    <property type="molecule type" value="Genomic_DNA"/>
</dbReference>
<accession>R7RVW9</accession>
<dbReference type="GeneID" id="18802420"/>
<dbReference type="KEGG" id="shs:STEHIDRAFT_163721"/>
<reference evidence="3" key="1">
    <citation type="journal article" date="2012" name="Science">
        <title>The Paleozoic origin of enzymatic lignin decomposition reconstructed from 31 fungal genomes.</title>
        <authorList>
            <person name="Floudas D."/>
            <person name="Binder M."/>
            <person name="Riley R."/>
            <person name="Barry K."/>
            <person name="Blanchette R.A."/>
            <person name="Henrissat B."/>
            <person name="Martinez A.T."/>
            <person name="Otillar R."/>
            <person name="Spatafora J.W."/>
            <person name="Yadav J.S."/>
            <person name="Aerts A."/>
            <person name="Benoit I."/>
            <person name="Boyd A."/>
            <person name="Carlson A."/>
            <person name="Copeland A."/>
            <person name="Coutinho P.M."/>
            <person name="de Vries R.P."/>
            <person name="Ferreira P."/>
            <person name="Findley K."/>
            <person name="Foster B."/>
            <person name="Gaskell J."/>
            <person name="Glotzer D."/>
            <person name="Gorecki P."/>
            <person name="Heitman J."/>
            <person name="Hesse C."/>
            <person name="Hori C."/>
            <person name="Igarashi K."/>
            <person name="Jurgens J.A."/>
            <person name="Kallen N."/>
            <person name="Kersten P."/>
            <person name="Kohler A."/>
            <person name="Kuees U."/>
            <person name="Kumar T.K.A."/>
            <person name="Kuo A."/>
            <person name="LaButti K."/>
            <person name="Larrondo L.F."/>
            <person name="Lindquist E."/>
            <person name="Ling A."/>
            <person name="Lombard V."/>
            <person name="Lucas S."/>
            <person name="Lundell T."/>
            <person name="Martin R."/>
            <person name="McLaughlin D.J."/>
            <person name="Morgenstern I."/>
            <person name="Morin E."/>
            <person name="Murat C."/>
            <person name="Nagy L.G."/>
            <person name="Nolan M."/>
            <person name="Ohm R.A."/>
            <person name="Patyshakuliyeva A."/>
            <person name="Rokas A."/>
            <person name="Ruiz-Duenas F.J."/>
            <person name="Sabat G."/>
            <person name="Salamov A."/>
            <person name="Samejima M."/>
            <person name="Schmutz J."/>
            <person name="Slot J.C."/>
            <person name="St John F."/>
            <person name="Stenlid J."/>
            <person name="Sun H."/>
            <person name="Sun S."/>
            <person name="Syed K."/>
            <person name="Tsang A."/>
            <person name="Wiebenga A."/>
            <person name="Young D."/>
            <person name="Pisabarro A."/>
            <person name="Eastwood D.C."/>
            <person name="Martin F."/>
            <person name="Cullen D."/>
            <person name="Grigoriev I.V."/>
            <person name="Hibbett D.S."/>
        </authorList>
    </citation>
    <scope>NUCLEOTIDE SEQUENCE [LARGE SCALE GENOMIC DNA]</scope>
    <source>
        <strain evidence="3">FP-91666</strain>
    </source>
</reference>
<proteinExistence type="predicted"/>
<keyword evidence="1" id="KW-0732">Signal</keyword>
<dbReference type="Proteomes" id="UP000053927">
    <property type="component" value="Unassembled WGS sequence"/>
</dbReference>